<evidence type="ECO:0000256" key="1">
    <source>
        <dbReference type="SAM" id="MobiDB-lite"/>
    </source>
</evidence>
<feature type="compositionally biased region" description="Polar residues" evidence="1">
    <location>
        <begin position="37"/>
        <end position="48"/>
    </location>
</feature>
<evidence type="ECO:0000313" key="3">
    <source>
        <dbReference type="Proteomes" id="UP000324222"/>
    </source>
</evidence>
<keyword evidence="3" id="KW-1185">Reference proteome</keyword>
<comment type="caution">
    <text evidence="2">The sequence shown here is derived from an EMBL/GenBank/DDBJ whole genome shotgun (WGS) entry which is preliminary data.</text>
</comment>
<dbReference type="EMBL" id="VSRR010034969">
    <property type="protein sequence ID" value="MPC72568.1"/>
    <property type="molecule type" value="Genomic_DNA"/>
</dbReference>
<reference evidence="2 3" key="1">
    <citation type="submission" date="2019-05" db="EMBL/GenBank/DDBJ databases">
        <title>Another draft genome of Portunus trituberculatus and its Hox gene families provides insights of decapod evolution.</title>
        <authorList>
            <person name="Jeong J.-H."/>
            <person name="Song I."/>
            <person name="Kim S."/>
            <person name="Choi T."/>
            <person name="Kim D."/>
            <person name="Ryu S."/>
            <person name="Kim W."/>
        </authorList>
    </citation>
    <scope>NUCLEOTIDE SEQUENCE [LARGE SCALE GENOMIC DNA]</scope>
    <source>
        <tissue evidence="2">Muscle</tissue>
    </source>
</reference>
<proteinExistence type="predicted"/>
<dbReference type="AlphaFoldDB" id="A0A5B7HV28"/>
<sequence length="85" mass="9373">MNKLGMILGRISPSLCIQHTEMGLGHRNGNHSRENQHNISSGPPNWQRKNARGTSVLGESWGGIEEIGQDTEVSEIVIGGAQRRW</sequence>
<name>A0A5B7HV28_PORTR</name>
<organism evidence="2 3">
    <name type="scientific">Portunus trituberculatus</name>
    <name type="common">Swimming crab</name>
    <name type="synonym">Neptunus trituberculatus</name>
    <dbReference type="NCBI Taxonomy" id="210409"/>
    <lineage>
        <taxon>Eukaryota</taxon>
        <taxon>Metazoa</taxon>
        <taxon>Ecdysozoa</taxon>
        <taxon>Arthropoda</taxon>
        <taxon>Crustacea</taxon>
        <taxon>Multicrustacea</taxon>
        <taxon>Malacostraca</taxon>
        <taxon>Eumalacostraca</taxon>
        <taxon>Eucarida</taxon>
        <taxon>Decapoda</taxon>
        <taxon>Pleocyemata</taxon>
        <taxon>Brachyura</taxon>
        <taxon>Eubrachyura</taxon>
        <taxon>Portunoidea</taxon>
        <taxon>Portunidae</taxon>
        <taxon>Portuninae</taxon>
        <taxon>Portunus</taxon>
    </lineage>
</organism>
<gene>
    <name evidence="2" type="ORF">E2C01_066880</name>
</gene>
<dbReference type="Proteomes" id="UP000324222">
    <property type="component" value="Unassembled WGS sequence"/>
</dbReference>
<protein>
    <submittedName>
        <fullName evidence="2">Uncharacterized protein</fullName>
    </submittedName>
</protein>
<feature type="region of interest" description="Disordered" evidence="1">
    <location>
        <begin position="22"/>
        <end position="51"/>
    </location>
</feature>
<accession>A0A5B7HV28</accession>
<evidence type="ECO:0000313" key="2">
    <source>
        <dbReference type="EMBL" id="MPC72568.1"/>
    </source>
</evidence>